<dbReference type="AlphaFoldDB" id="A0A098EQP1"/>
<evidence type="ECO:0000256" key="1">
    <source>
        <dbReference type="ARBA" id="ARBA00004651"/>
    </source>
</evidence>
<feature type="transmembrane region" description="Helical" evidence="12">
    <location>
        <begin position="272"/>
        <end position="292"/>
    </location>
</feature>
<dbReference type="FunFam" id="1.20.58.340:FF:000004">
    <property type="entry name" value="Magnesium transport protein CorA"/>
    <property type="match status" value="1"/>
</dbReference>
<evidence type="ECO:0000313" key="13">
    <source>
        <dbReference type="EMBL" id="CEG24122.1"/>
    </source>
</evidence>
<keyword evidence="9 12" id="KW-0472">Membrane</keyword>
<evidence type="ECO:0000256" key="6">
    <source>
        <dbReference type="ARBA" id="ARBA00022842"/>
    </source>
</evidence>
<dbReference type="PANTHER" id="PTHR46494">
    <property type="entry name" value="CORA FAMILY METAL ION TRANSPORTER (EUROFUNG)"/>
    <property type="match status" value="1"/>
</dbReference>
<dbReference type="Gene3D" id="1.20.58.340">
    <property type="entry name" value="Magnesium transport protein CorA, transmembrane region"/>
    <property type="match status" value="2"/>
</dbReference>
<proteinExistence type="inferred from homology"/>
<dbReference type="SUPFAM" id="SSF143865">
    <property type="entry name" value="CorA soluble domain-like"/>
    <property type="match status" value="1"/>
</dbReference>
<evidence type="ECO:0000256" key="7">
    <source>
        <dbReference type="ARBA" id="ARBA00022989"/>
    </source>
</evidence>
<dbReference type="Proteomes" id="UP000043699">
    <property type="component" value="Unassembled WGS sequence"/>
</dbReference>
<dbReference type="EMBL" id="CCXS01000001">
    <property type="protein sequence ID" value="CEG24122.1"/>
    <property type="molecule type" value="Genomic_DNA"/>
</dbReference>
<dbReference type="STRING" id="1499687.BN1080_03142"/>
<evidence type="ECO:0000256" key="3">
    <source>
        <dbReference type="ARBA" id="ARBA00022448"/>
    </source>
</evidence>
<dbReference type="RefSeq" id="WP_052653383.1">
    <property type="nucleotide sequence ID" value="NZ_CCXS01000001.1"/>
</dbReference>
<keyword evidence="3" id="KW-0813">Transport</keyword>
<dbReference type="InterPro" id="IPR045863">
    <property type="entry name" value="CorA_TM1_TM2"/>
</dbReference>
<evidence type="ECO:0000256" key="4">
    <source>
        <dbReference type="ARBA" id="ARBA00022475"/>
    </source>
</evidence>
<evidence type="ECO:0000313" key="14">
    <source>
        <dbReference type="Proteomes" id="UP000043699"/>
    </source>
</evidence>
<dbReference type="GO" id="GO:0015087">
    <property type="term" value="F:cobalt ion transmembrane transporter activity"/>
    <property type="evidence" value="ECO:0007669"/>
    <property type="project" value="TreeGrafter"/>
</dbReference>
<reference evidence="13 14" key="1">
    <citation type="submission" date="2014-09" db="EMBL/GenBank/DDBJ databases">
        <authorList>
            <person name="Urmite Genomes Urmite Genomes"/>
        </authorList>
    </citation>
    <scope>NUCLEOTIDE SEQUENCE [LARGE SCALE GENOMIC DNA]</scope>
    <source>
        <strain evidence="13 14">ES2</strain>
    </source>
</reference>
<feature type="transmembrane region" description="Helical" evidence="12">
    <location>
        <begin position="241"/>
        <end position="260"/>
    </location>
</feature>
<dbReference type="GO" id="GO:0005886">
    <property type="term" value="C:plasma membrane"/>
    <property type="evidence" value="ECO:0007669"/>
    <property type="project" value="UniProtKB-SubCell"/>
</dbReference>
<organism evidence="13 14">
    <name type="scientific">Planococcus massiliensis</name>
    <dbReference type="NCBI Taxonomy" id="1499687"/>
    <lineage>
        <taxon>Bacteria</taxon>
        <taxon>Bacillati</taxon>
        <taxon>Bacillota</taxon>
        <taxon>Bacilli</taxon>
        <taxon>Bacillales</taxon>
        <taxon>Caryophanaceae</taxon>
        <taxon>Planococcus</taxon>
    </lineage>
</organism>
<keyword evidence="7 12" id="KW-1133">Transmembrane helix</keyword>
<keyword evidence="8" id="KW-0406">Ion transport</keyword>
<dbReference type="InterPro" id="IPR002523">
    <property type="entry name" value="MgTranspt_CorA/ZnTranspt_ZntB"/>
</dbReference>
<keyword evidence="4" id="KW-1003">Cell membrane</keyword>
<keyword evidence="6" id="KW-0460">Magnesium</keyword>
<gene>
    <name evidence="13" type="primary">corA</name>
    <name evidence="13" type="ORF">BN1080_03142</name>
</gene>
<protein>
    <submittedName>
        <fullName evidence="13">Magnesium transport protein CorA</fullName>
    </submittedName>
</protein>
<dbReference type="InterPro" id="IPR045861">
    <property type="entry name" value="CorA_cytoplasmic_dom"/>
</dbReference>
<evidence type="ECO:0000256" key="9">
    <source>
        <dbReference type="ARBA" id="ARBA00023136"/>
    </source>
</evidence>
<dbReference type="GO" id="GO:0050897">
    <property type="term" value="F:cobalt ion binding"/>
    <property type="evidence" value="ECO:0007669"/>
    <property type="project" value="TreeGrafter"/>
</dbReference>
<evidence type="ECO:0000256" key="12">
    <source>
        <dbReference type="SAM" id="Phobius"/>
    </source>
</evidence>
<dbReference type="OrthoDB" id="9803416at2"/>
<comment type="function">
    <text evidence="11">Mediates influx of magnesium ions. Alternates between open and closed states. Activated by low cytoplasmic Mg(2+) levels. Inactive when cytoplasmic Mg(2+) levels are high.</text>
</comment>
<comment type="subcellular location">
    <subcellularLocation>
        <location evidence="1">Cell membrane</location>
        <topology evidence="1">Multi-pass membrane protein</topology>
    </subcellularLocation>
</comment>
<keyword evidence="5 12" id="KW-0812">Transmembrane</keyword>
<evidence type="ECO:0000256" key="5">
    <source>
        <dbReference type="ARBA" id="ARBA00022692"/>
    </source>
</evidence>
<comment type="catalytic activity">
    <reaction evidence="10">
        <text>Mg(2+)(in) = Mg(2+)(out)</text>
        <dbReference type="Rhea" id="RHEA:29827"/>
        <dbReference type="ChEBI" id="CHEBI:18420"/>
    </reaction>
</comment>
<evidence type="ECO:0000256" key="11">
    <source>
        <dbReference type="ARBA" id="ARBA00045497"/>
    </source>
</evidence>
<evidence type="ECO:0000256" key="8">
    <source>
        <dbReference type="ARBA" id="ARBA00023065"/>
    </source>
</evidence>
<dbReference type="PANTHER" id="PTHR46494:SF2">
    <property type="entry name" value="MAGNESIUM TRANSPORT PROTEIN CORA"/>
    <property type="match status" value="1"/>
</dbReference>
<dbReference type="CDD" id="cd12821">
    <property type="entry name" value="EcCorA_ZntB-like"/>
    <property type="match status" value="1"/>
</dbReference>
<accession>A0A098EQP1</accession>
<dbReference type="SUPFAM" id="SSF144083">
    <property type="entry name" value="Magnesium transport protein CorA, transmembrane region"/>
    <property type="match status" value="1"/>
</dbReference>
<name>A0A098EQP1_9BACL</name>
<dbReference type="Pfam" id="PF01544">
    <property type="entry name" value="CorA"/>
    <property type="match status" value="1"/>
</dbReference>
<evidence type="ECO:0000256" key="2">
    <source>
        <dbReference type="ARBA" id="ARBA00009765"/>
    </source>
</evidence>
<dbReference type="GO" id="GO:0015095">
    <property type="term" value="F:magnesium ion transmembrane transporter activity"/>
    <property type="evidence" value="ECO:0007669"/>
    <property type="project" value="TreeGrafter"/>
</dbReference>
<dbReference type="GO" id="GO:0000287">
    <property type="term" value="F:magnesium ion binding"/>
    <property type="evidence" value="ECO:0007669"/>
    <property type="project" value="TreeGrafter"/>
</dbReference>
<sequence length="318" mass="37684">MPQYHFKHAIWKEERNITDEEFQQHLPNSHKMRSWIQDSQNLTVNILHMETAVPGSEVIWGSLIYRQNAEKKHDIQAFHFFLSNDFLLTSKLDFESDEDLRKEPLLEQMESAASAVELMMIILGHMVSSILHKIDVFEEQLRNLLWEIREKNDRDTLNKIETLRHRILLWKNLILGFREIKMAIPETFGKEVMEGAEFNRTSMRIDRCQMLINSYKDEINNMVDMENVVANYRGNEIMKTLTVLTTLFTPVMAFGALWGMNFDHMPELKWKYSYLASILLIIGSTLFMYWYLRKRGWTGDILKSLSSKKERTKERIGR</sequence>
<comment type="similarity">
    <text evidence="2">Belongs to the CorA metal ion transporter (MIT) (TC 1.A.35) family.</text>
</comment>
<evidence type="ECO:0000256" key="10">
    <source>
        <dbReference type="ARBA" id="ARBA00034269"/>
    </source>
</evidence>
<keyword evidence="14" id="KW-1185">Reference proteome</keyword>